<dbReference type="EMBL" id="QJKK01000010">
    <property type="protein sequence ID" value="RAL22082.1"/>
    <property type="molecule type" value="Genomic_DNA"/>
</dbReference>
<dbReference type="PANTHER" id="PTHR37305">
    <property type="entry name" value="INTEGRAL MEMBRANE PROTEIN-RELATED"/>
    <property type="match status" value="1"/>
</dbReference>
<accession>A0A364K220</accession>
<keyword evidence="1" id="KW-0812">Transmembrane</keyword>
<comment type="caution">
    <text evidence="2">The sequence shown here is derived from an EMBL/GenBank/DDBJ whole genome shotgun (WGS) entry which is preliminary data.</text>
</comment>
<feature type="transmembrane region" description="Helical" evidence="1">
    <location>
        <begin position="105"/>
        <end position="128"/>
    </location>
</feature>
<sequence>MVNLLYTELLKLKRSKMMLLSIIGMASAPFLCFMASLTKKAKRPDIPLPFKEFVSESHLYIFMLIAVFLFGIITAYLFNREYVEGALKNLLTIPISRISLIVSKWVLLFFWIMTLTVVAWVLTMIFGIVGPFEGLSNSEVMKALKEYMIGGILLFLLTTPIILITLIFNNYVTIIVFTIVITMLNLLSYGSEYSALFPWSAVRVIAAHSYFPEFPPVYSYISIFLTSMLGLVATLVYFKKVDIR</sequence>
<proteinExistence type="predicted"/>
<evidence type="ECO:0000313" key="3">
    <source>
        <dbReference type="Proteomes" id="UP000251213"/>
    </source>
</evidence>
<protein>
    <submittedName>
        <fullName evidence="2">Bacitracin ABC transporter permease</fullName>
    </submittedName>
</protein>
<dbReference type="RefSeq" id="WP_113659925.1">
    <property type="nucleotide sequence ID" value="NZ_KZ845672.1"/>
</dbReference>
<feature type="transmembrane region" description="Helical" evidence="1">
    <location>
        <begin position="148"/>
        <end position="181"/>
    </location>
</feature>
<name>A0A364K220_9BACL</name>
<feature type="transmembrane region" description="Helical" evidence="1">
    <location>
        <begin position="17"/>
        <end position="37"/>
    </location>
</feature>
<gene>
    <name evidence="2" type="ORF">DL897_14910</name>
</gene>
<evidence type="ECO:0000313" key="2">
    <source>
        <dbReference type="EMBL" id="RAL22082.1"/>
    </source>
</evidence>
<reference evidence="2 3" key="1">
    <citation type="submission" date="2018-06" db="EMBL/GenBank/DDBJ databases">
        <title>Thermoflavimicrobium daqus sp. nov., a thermophilic microbe isolated from Moutai-flavour Daqu.</title>
        <authorList>
            <person name="Wang X."/>
            <person name="Zhou H."/>
        </authorList>
    </citation>
    <scope>NUCLEOTIDE SEQUENCE [LARGE SCALE GENOMIC DNA]</scope>
    <source>
        <strain evidence="2 3">FBKL4.011</strain>
    </source>
</reference>
<dbReference type="PANTHER" id="PTHR37305:SF1">
    <property type="entry name" value="MEMBRANE PROTEIN"/>
    <property type="match status" value="1"/>
</dbReference>
<dbReference type="Proteomes" id="UP000251213">
    <property type="component" value="Unassembled WGS sequence"/>
</dbReference>
<keyword evidence="3" id="KW-1185">Reference proteome</keyword>
<organism evidence="2 3">
    <name type="scientific">Thermoflavimicrobium daqui</name>
    <dbReference type="NCBI Taxonomy" id="2137476"/>
    <lineage>
        <taxon>Bacteria</taxon>
        <taxon>Bacillati</taxon>
        <taxon>Bacillota</taxon>
        <taxon>Bacilli</taxon>
        <taxon>Bacillales</taxon>
        <taxon>Thermoactinomycetaceae</taxon>
        <taxon>Thermoflavimicrobium</taxon>
    </lineage>
</organism>
<dbReference type="Pfam" id="PF12730">
    <property type="entry name" value="ABC2_membrane_4"/>
    <property type="match status" value="1"/>
</dbReference>
<keyword evidence="1" id="KW-1133">Transmembrane helix</keyword>
<reference evidence="2 3" key="2">
    <citation type="submission" date="2018-06" db="EMBL/GenBank/DDBJ databases">
        <authorList>
            <person name="Zhirakovskaya E."/>
        </authorList>
    </citation>
    <scope>NUCLEOTIDE SEQUENCE [LARGE SCALE GENOMIC DNA]</scope>
    <source>
        <strain evidence="2 3">FBKL4.011</strain>
    </source>
</reference>
<dbReference type="OrthoDB" id="4336274at2"/>
<keyword evidence="1" id="KW-0472">Membrane</keyword>
<dbReference type="AlphaFoldDB" id="A0A364K220"/>
<feature type="transmembrane region" description="Helical" evidence="1">
    <location>
        <begin position="217"/>
        <end position="238"/>
    </location>
</feature>
<evidence type="ECO:0000256" key="1">
    <source>
        <dbReference type="SAM" id="Phobius"/>
    </source>
</evidence>
<feature type="transmembrane region" description="Helical" evidence="1">
    <location>
        <begin position="57"/>
        <end position="78"/>
    </location>
</feature>